<reference evidence="3" key="1">
    <citation type="journal article" date="2019" name="Int. J. Syst. Evol. Microbiol.">
        <title>The Global Catalogue of Microorganisms (GCM) 10K type strain sequencing project: providing services to taxonomists for standard genome sequencing and annotation.</title>
        <authorList>
            <consortium name="The Broad Institute Genomics Platform"/>
            <consortium name="The Broad Institute Genome Sequencing Center for Infectious Disease"/>
            <person name="Wu L."/>
            <person name="Ma J."/>
        </authorList>
    </citation>
    <scope>NUCLEOTIDE SEQUENCE [LARGE SCALE GENOMIC DNA]</scope>
    <source>
        <strain evidence="3">JCM 17919</strain>
    </source>
</reference>
<keyword evidence="1" id="KW-0812">Transmembrane</keyword>
<protein>
    <submittedName>
        <fullName evidence="2">DUF2809 domain-containing protein</fullName>
    </submittedName>
</protein>
<proteinExistence type="predicted"/>
<dbReference type="EMBL" id="BAABGY010000001">
    <property type="protein sequence ID" value="GAA4319597.1"/>
    <property type="molecule type" value="Genomic_DNA"/>
</dbReference>
<dbReference type="Pfam" id="PF10990">
    <property type="entry name" value="DUF2809"/>
    <property type="match status" value="1"/>
</dbReference>
<feature type="transmembrane region" description="Helical" evidence="1">
    <location>
        <begin position="96"/>
        <end position="114"/>
    </location>
</feature>
<accession>A0ABP8G987</accession>
<keyword evidence="1" id="KW-1133">Transmembrane helix</keyword>
<sequence>MPRRPYRIAFLVLLVTEVLIALFVRDRIIRPYVGDFLVMPLVYCAVQSVRRVPVGPAVTGVLLFCYLVEGLQYLHIVERLGLRGSDFFTTLIGRSFEVIDLLMYTLGAAAVLWIERRRIPAAGTRKV</sequence>
<feature type="transmembrane region" description="Helical" evidence="1">
    <location>
        <begin position="6"/>
        <end position="24"/>
    </location>
</feature>
<dbReference type="InterPro" id="IPR021257">
    <property type="entry name" value="DUF2809"/>
</dbReference>
<keyword evidence="1" id="KW-0472">Membrane</keyword>
<evidence type="ECO:0000313" key="2">
    <source>
        <dbReference type="EMBL" id="GAA4319597.1"/>
    </source>
</evidence>
<evidence type="ECO:0000256" key="1">
    <source>
        <dbReference type="SAM" id="Phobius"/>
    </source>
</evidence>
<dbReference type="RefSeq" id="WP_345253014.1">
    <property type="nucleotide sequence ID" value="NZ_BAABGY010000001.1"/>
</dbReference>
<name>A0ABP8G987_9BACT</name>
<evidence type="ECO:0000313" key="3">
    <source>
        <dbReference type="Proteomes" id="UP001501725"/>
    </source>
</evidence>
<feature type="transmembrane region" description="Helical" evidence="1">
    <location>
        <begin position="57"/>
        <end position="76"/>
    </location>
</feature>
<organism evidence="2 3">
    <name type="scientific">Flaviaesturariibacter amylovorans</name>
    <dbReference type="NCBI Taxonomy" id="1084520"/>
    <lineage>
        <taxon>Bacteria</taxon>
        <taxon>Pseudomonadati</taxon>
        <taxon>Bacteroidota</taxon>
        <taxon>Chitinophagia</taxon>
        <taxon>Chitinophagales</taxon>
        <taxon>Chitinophagaceae</taxon>
        <taxon>Flaviaestuariibacter</taxon>
    </lineage>
</organism>
<dbReference type="Proteomes" id="UP001501725">
    <property type="component" value="Unassembled WGS sequence"/>
</dbReference>
<comment type="caution">
    <text evidence="2">The sequence shown here is derived from an EMBL/GenBank/DDBJ whole genome shotgun (WGS) entry which is preliminary data.</text>
</comment>
<gene>
    <name evidence="2" type="ORF">GCM10023184_04420</name>
</gene>
<keyword evidence="3" id="KW-1185">Reference proteome</keyword>